<dbReference type="GO" id="GO:0008831">
    <property type="term" value="F:dTDP-4-dehydrorhamnose reductase activity"/>
    <property type="evidence" value="ECO:0007669"/>
    <property type="project" value="TreeGrafter"/>
</dbReference>
<dbReference type="EMBL" id="LAZR01048023">
    <property type="protein sequence ID" value="KKK92865.1"/>
    <property type="molecule type" value="Genomic_DNA"/>
</dbReference>
<evidence type="ECO:0000259" key="1">
    <source>
        <dbReference type="Pfam" id="PF04321"/>
    </source>
</evidence>
<dbReference type="Pfam" id="PF04321">
    <property type="entry name" value="RmlD_sub_bind"/>
    <property type="match status" value="1"/>
</dbReference>
<dbReference type="GO" id="GO:0019305">
    <property type="term" value="P:dTDP-rhamnose biosynthetic process"/>
    <property type="evidence" value="ECO:0007669"/>
    <property type="project" value="TreeGrafter"/>
</dbReference>
<dbReference type="InterPro" id="IPR005913">
    <property type="entry name" value="dTDP_dehydrorham_reduct"/>
</dbReference>
<dbReference type="SUPFAM" id="SSF51735">
    <property type="entry name" value="NAD(P)-binding Rossmann-fold domains"/>
    <property type="match status" value="1"/>
</dbReference>
<protein>
    <recommendedName>
        <fullName evidence="1">RmlD-like substrate binding domain-containing protein</fullName>
    </recommendedName>
</protein>
<dbReference type="PANTHER" id="PTHR10491:SF4">
    <property type="entry name" value="METHIONINE ADENOSYLTRANSFERASE 2 SUBUNIT BETA"/>
    <property type="match status" value="1"/>
</dbReference>
<feature type="domain" description="RmlD-like substrate binding" evidence="1">
    <location>
        <begin position="4"/>
        <end position="127"/>
    </location>
</feature>
<gene>
    <name evidence="2" type="ORF">LCGC14_2698630</name>
</gene>
<organism evidence="2">
    <name type="scientific">marine sediment metagenome</name>
    <dbReference type="NCBI Taxonomy" id="412755"/>
    <lineage>
        <taxon>unclassified sequences</taxon>
        <taxon>metagenomes</taxon>
        <taxon>ecological metagenomes</taxon>
    </lineage>
</organism>
<reference evidence="2" key="1">
    <citation type="journal article" date="2015" name="Nature">
        <title>Complex archaea that bridge the gap between prokaryotes and eukaryotes.</title>
        <authorList>
            <person name="Spang A."/>
            <person name="Saw J.H."/>
            <person name="Jorgensen S.L."/>
            <person name="Zaremba-Niedzwiedzka K."/>
            <person name="Martijn J."/>
            <person name="Lind A.E."/>
            <person name="van Eijk R."/>
            <person name="Schleper C."/>
            <person name="Guy L."/>
            <person name="Ettema T.J."/>
        </authorList>
    </citation>
    <scope>NUCLEOTIDE SEQUENCE</scope>
</reference>
<dbReference type="InterPro" id="IPR036291">
    <property type="entry name" value="NAD(P)-bd_dom_sf"/>
</dbReference>
<sequence length="128" mass="14407">MIQKIIVLGSTGMLGSVVSKYLAMKDYDVKTPTRKEIDIENQNSIYKLEEMIEKDTAYIINCAGVIKPRMNEEEPDSTFEINSGFPIKIAGMINALRTRDYPVKLIHISTDCVFTGDTPGKYQVEDIP</sequence>
<dbReference type="Gene3D" id="3.40.50.720">
    <property type="entry name" value="NAD(P)-binding Rossmann-like Domain"/>
    <property type="match status" value="1"/>
</dbReference>
<dbReference type="PANTHER" id="PTHR10491">
    <property type="entry name" value="DTDP-4-DEHYDRORHAMNOSE REDUCTASE"/>
    <property type="match status" value="1"/>
</dbReference>
<dbReference type="GO" id="GO:0005829">
    <property type="term" value="C:cytosol"/>
    <property type="evidence" value="ECO:0007669"/>
    <property type="project" value="TreeGrafter"/>
</dbReference>
<feature type="non-terminal residue" evidence="2">
    <location>
        <position position="128"/>
    </location>
</feature>
<proteinExistence type="predicted"/>
<comment type="caution">
    <text evidence="2">The sequence shown here is derived from an EMBL/GenBank/DDBJ whole genome shotgun (WGS) entry which is preliminary data.</text>
</comment>
<dbReference type="AlphaFoldDB" id="A0A0F9A3Z4"/>
<dbReference type="InterPro" id="IPR029903">
    <property type="entry name" value="RmlD-like-bd"/>
</dbReference>
<accession>A0A0F9A3Z4</accession>
<evidence type="ECO:0000313" key="2">
    <source>
        <dbReference type="EMBL" id="KKK92865.1"/>
    </source>
</evidence>
<name>A0A0F9A3Z4_9ZZZZ</name>